<feature type="region of interest" description="Disordered" evidence="1">
    <location>
        <begin position="71"/>
        <end position="165"/>
    </location>
</feature>
<evidence type="ECO:0000313" key="3">
    <source>
        <dbReference type="Proteomes" id="UP000031443"/>
    </source>
</evidence>
<sequence>MQPESLSTGRGQTGFLGKAKMRDANGPAPWVLPAPPPLLCSLLQCSAVLEPEQTLNPSLALPTVRGEVLGLNDGSASDLPTPTVTQTQSAPPTLPTHPSDPDPASARYLPTPHSDRGPASALHAAHPCSDPYPGSPPHPAQAPETCPLPTLTEAQPVPYTLPTPAPTRTQIRHLNVKCTKL</sequence>
<feature type="compositionally biased region" description="Polar residues" evidence="1">
    <location>
        <begin position="1"/>
        <end position="10"/>
    </location>
</feature>
<evidence type="ECO:0000256" key="1">
    <source>
        <dbReference type="SAM" id="MobiDB-lite"/>
    </source>
</evidence>
<proteinExistence type="predicted"/>
<accession>M7BI96</accession>
<reference evidence="3" key="1">
    <citation type="journal article" date="2013" name="Nat. Genet.">
        <title>The draft genomes of soft-shell turtle and green sea turtle yield insights into the development and evolution of the turtle-specific body plan.</title>
        <authorList>
            <person name="Wang Z."/>
            <person name="Pascual-Anaya J."/>
            <person name="Zadissa A."/>
            <person name="Li W."/>
            <person name="Niimura Y."/>
            <person name="Huang Z."/>
            <person name="Li C."/>
            <person name="White S."/>
            <person name="Xiong Z."/>
            <person name="Fang D."/>
            <person name="Wang B."/>
            <person name="Ming Y."/>
            <person name="Chen Y."/>
            <person name="Zheng Y."/>
            <person name="Kuraku S."/>
            <person name="Pignatelli M."/>
            <person name="Herrero J."/>
            <person name="Beal K."/>
            <person name="Nozawa M."/>
            <person name="Li Q."/>
            <person name="Wang J."/>
            <person name="Zhang H."/>
            <person name="Yu L."/>
            <person name="Shigenobu S."/>
            <person name="Wang J."/>
            <person name="Liu J."/>
            <person name="Flicek P."/>
            <person name="Searle S."/>
            <person name="Wang J."/>
            <person name="Kuratani S."/>
            <person name="Yin Y."/>
            <person name="Aken B."/>
            <person name="Zhang G."/>
            <person name="Irie N."/>
        </authorList>
    </citation>
    <scope>NUCLEOTIDE SEQUENCE [LARGE SCALE GENOMIC DNA]</scope>
</reference>
<organism evidence="2 3">
    <name type="scientific">Chelonia mydas</name>
    <name type="common">Green sea-turtle</name>
    <name type="synonym">Chelonia agassizi</name>
    <dbReference type="NCBI Taxonomy" id="8469"/>
    <lineage>
        <taxon>Eukaryota</taxon>
        <taxon>Metazoa</taxon>
        <taxon>Chordata</taxon>
        <taxon>Craniata</taxon>
        <taxon>Vertebrata</taxon>
        <taxon>Euteleostomi</taxon>
        <taxon>Archelosauria</taxon>
        <taxon>Testudinata</taxon>
        <taxon>Testudines</taxon>
        <taxon>Cryptodira</taxon>
        <taxon>Durocryptodira</taxon>
        <taxon>Americhelydia</taxon>
        <taxon>Chelonioidea</taxon>
        <taxon>Cheloniidae</taxon>
        <taxon>Chelonia</taxon>
    </lineage>
</organism>
<keyword evidence="3" id="KW-1185">Reference proteome</keyword>
<name>M7BI96_CHEMY</name>
<dbReference type="EMBL" id="KB528690">
    <property type="protein sequence ID" value="EMP35350.1"/>
    <property type="molecule type" value="Genomic_DNA"/>
</dbReference>
<gene>
    <name evidence="2" type="ORF">UY3_07522</name>
</gene>
<dbReference type="Proteomes" id="UP000031443">
    <property type="component" value="Unassembled WGS sequence"/>
</dbReference>
<dbReference type="AlphaFoldDB" id="M7BI96"/>
<protein>
    <submittedName>
        <fullName evidence="2">Uncharacterized protein</fullName>
    </submittedName>
</protein>
<evidence type="ECO:0000313" key="2">
    <source>
        <dbReference type="EMBL" id="EMP35350.1"/>
    </source>
</evidence>
<feature type="region of interest" description="Disordered" evidence="1">
    <location>
        <begin position="1"/>
        <end position="21"/>
    </location>
</feature>
<feature type="compositionally biased region" description="Polar residues" evidence="1">
    <location>
        <begin position="74"/>
        <end position="91"/>
    </location>
</feature>